<protein>
    <submittedName>
        <fullName evidence="3">Uncharacterized protein</fullName>
    </submittedName>
</protein>
<gene>
    <name evidence="3" type="ORF">J2853_008599</name>
</gene>
<evidence type="ECO:0000256" key="2">
    <source>
        <dbReference type="SAM" id="Phobius"/>
    </source>
</evidence>
<keyword evidence="2" id="KW-1133">Transmembrane helix</keyword>
<organism evidence="3 4">
    <name type="scientific">Streptosporangium lutulentum</name>
    <dbReference type="NCBI Taxonomy" id="1461250"/>
    <lineage>
        <taxon>Bacteria</taxon>
        <taxon>Bacillati</taxon>
        <taxon>Actinomycetota</taxon>
        <taxon>Actinomycetes</taxon>
        <taxon>Streptosporangiales</taxon>
        <taxon>Streptosporangiaceae</taxon>
        <taxon>Streptosporangium</taxon>
    </lineage>
</organism>
<dbReference type="EMBL" id="JAUSQU010000001">
    <property type="protein sequence ID" value="MDP9849388.1"/>
    <property type="molecule type" value="Genomic_DNA"/>
</dbReference>
<feature type="region of interest" description="Disordered" evidence="1">
    <location>
        <begin position="252"/>
        <end position="290"/>
    </location>
</feature>
<evidence type="ECO:0000313" key="3">
    <source>
        <dbReference type="EMBL" id="MDP9849388.1"/>
    </source>
</evidence>
<name>A0ABT9QRQ2_9ACTN</name>
<keyword evidence="4" id="KW-1185">Reference proteome</keyword>
<sequence length="290" mass="31379">MTEPTPPKLIVPGQTASTDPKQLYVTNASGAVQQEITVKPRPTGKVGTRTDPGGFKQLIEGINKSSTPIRTGLAVSGLGVVGLALLAAAVMNAGNPFLFADRRDTWKELAGLLEGNRSDVWRSYFDDISPNWQGAAPTVLQQYIRFNVNGLYSQLGKISDEMSGTMQGQYKEVIEYDLSLLGLLATSKPMFEVLTKMSTHPAGRLALMAQAGAFLGALANLIKQFSDVYSSYEGDLNKLELKLNDLKGAFYQSGDPGRGPRDLNLNSPIDDPAHINDNWKPAPHLEGKDT</sequence>
<feature type="transmembrane region" description="Helical" evidence="2">
    <location>
        <begin position="73"/>
        <end position="93"/>
    </location>
</feature>
<comment type="caution">
    <text evidence="3">The sequence shown here is derived from an EMBL/GenBank/DDBJ whole genome shotgun (WGS) entry which is preliminary data.</text>
</comment>
<proteinExistence type="predicted"/>
<evidence type="ECO:0000313" key="4">
    <source>
        <dbReference type="Proteomes" id="UP001225356"/>
    </source>
</evidence>
<accession>A0ABT9QRQ2</accession>
<keyword evidence="2" id="KW-0812">Transmembrane</keyword>
<evidence type="ECO:0000256" key="1">
    <source>
        <dbReference type="SAM" id="MobiDB-lite"/>
    </source>
</evidence>
<dbReference type="Proteomes" id="UP001225356">
    <property type="component" value="Unassembled WGS sequence"/>
</dbReference>
<reference evidence="3 4" key="1">
    <citation type="submission" date="2023-07" db="EMBL/GenBank/DDBJ databases">
        <title>Sequencing the genomes of 1000 actinobacteria strains.</title>
        <authorList>
            <person name="Klenk H.-P."/>
        </authorList>
    </citation>
    <scope>NUCLEOTIDE SEQUENCE [LARGE SCALE GENOMIC DNA]</scope>
    <source>
        <strain evidence="3 4">DSM 46740</strain>
    </source>
</reference>
<keyword evidence="2" id="KW-0472">Membrane</keyword>
<dbReference type="RefSeq" id="WP_307567212.1">
    <property type="nucleotide sequence ID" value="NZ_JAUSQU010000001.1"/>
</dbReference>